<proteinExistence type="predicted"/>
<organism evidence="1 2">
    <name type="scientific">Xaviernesmea oryzae</name>
    <dbReference type="NCBI Taxonomy" id="464029"/>
    <lineage>
        <taxon>Bacteria</taxon>
        <taxon>Pseudomonadati</taxon>
        <taxon>Pseudomonadota</taxon>
        <taxon>Alphaproteobacteria</taxon>
        <taxon>Hyphomicrobiales</taxon>
        <taxon>Rhizobiaceae</taxon>
        <taxon>Rhizobium/Agrobacterium group</taxon>
        <taxon>Xaviernesmea</taxon>
    </lineage>
</organism>
<gene>
    <name evidence="1" type="ORF">BJF93_14730</name>
</gene>
<protein>
    <submittedName>
        <fullName evidence="1">Uncharacterized protein</fullName>
    </submittedName>
</protein>
<keyword evidence="2" id="KW-1185">Reference proteome</keyword>
<accession>A0A1Q9AXR1</accession>
<evidence type="ECO:0000313" key="1">
    <source>
        <dbReference type="EMBL" id="OLP60221.1"/>
    </source>
</evidence>
<dbReference type="AlphaFoldDB" id="A0A1Q9AXR1"/>
<sequence>MRSGISRQTRKWAWSLMGAMHQQMRAAIAKGETRKRCCSFRSALQTHLQGTIRAKCAMMQED</sequence>
<comment type="caution">
    <text evidence="1">The sequence shown here is derived from an EMBL/GenBank/DDBJ whole genome shotgun (WGS) entry which is preliminary data.</text>
</comment>
<evidence type="ECO:0000313" key="2">
    <source>
        <dbReference type="Proteomes" id="UP000186364"/>
    </source>
</evidence>
<reference evidence="1 2" key="1">
    <citation type="submission" date="2016-09" db="EMBL/GenBank/DDBJ databases">
        <title>Rhizobium sp. nov., a novel species isolated from the rice rhizosphere.</title>
        <authorList>
            <person name="Zhao J."/>
            <person name="Zhang X."/>
        </authorList>
    </citation>
    <scope>NUCLEOTIDE SEQUENCE [LARGE SCALE GENOMIC DNA]</scope>
    <source>
        <strain evidence="1 2">1.7048</strain>
    </source>
</reference>
<name>A0A1Q9AXR1_9HYPH</name>
<dbReference type="Proteomes" id="UP000186364">
    <property type="component" value="Unassembled WGS sequence"/>
</dbReference>
<dbReference type="EMBL" id="MKIP01000037">
    <property type="protein sequence ID" value="OLP60221.1"/>
    <property type="molecule type" value="Genomic_DNA"/>
</dbReference>